<dbReference type="AlphaFoldDB" id="A0A1F6Y3S5"/>
<evidence type="ECO:0008006" key="3">
    <source>
        <dbReference type="Google" id="ProtNLM"/>
    </source>
</evidence>
<evidence type="ECO:0000313" key="2">
    <source>
        <dbReference type="Proteomes" id="UP000177693"/>
    </source>
</evidence>
<dbReference type="SUPFAM" id="SSF143011">
    <property type="entry name" value="RelE-like"/>
    <property type="match status" value="1"/>
</dbReference>
<evidence type="ECO:0000313" key="1">
    <source>
        <dbReference type="EMBL" id="OGJ01028.1"/>
    </source>
</evidence>
<proteinExistence type="predicted"/>
<gene>
    <name evidence="1" type="ORF">A3I23_01850</name>
</gene>
<sequence length="83" mass="9996">MRYLVTSEGVKTLSILPKSIQKRILQKLDFIFKTSNPLNFSKRLEGFEFGDYRMRIGDYRASFDVRQNTAYFLRFGHRKDFYK</sequence>
<dbReference type="Proteomes" id="UP000177693">
    <property type="component" value="Unassembled WGS sequence"/>
</dbReference>
<organism evidence="1 2">
    <name type="scientific">Candidatus Nomurabacteria bacterium RIFCSPLOWO2_02_FULL_40_67</name>
    <dbReference type="NCBI Taxonomy" id="1801787"/>
    <lineage>
        <taxon>Bacteria</taxon>
        <taxon>Candidatus Nomuraibacteriota</taxon>
    </lineage>
</organism>
<name>A0A1F6Y3S5_9BACT</name>
<reference evidence="1 2" key="1">
    <citation type="journal article" date="2016" name="Nat. Commun.">
        <title>Thousands of microbial genomes shed light on interconnected biogeochemical processes in an aquifer system.</title>
        <authorList>
            <person name="Anantharaman K."/>
            <person name="Brown C.T."/>
            <person name="Hug L.A."/>
            <person name="Sharon I."/>
            <person name="Castelle C.J."/>
            <person name="Probst A.J."/>
            <person name="Thomas B.C."/>
            <person name="Singh A."/>
            <person name="Wilkins M.J."/>
            <person name="Karaoz U."/>
            <person name="Brodie E.L."/>
            <person name="Williams K.H."/>
            <person name="Hubbard S.S."/>
            <person name="Banfield J.F."/>
        </authorList>
    </citation>
    <scope>NUCLEOTIDE SEQUENCE [LARGE SCALE GENOMIC DNA]</scope>
</reference>
<dbReference type="InterPro" id="IPR035093">
    <property type="entry name" value="RelE/ParE_toxin_dom_sf"/>
</dbReference>
<accession>A0A1F6Y3S5</accession>
<protein>
    <recommendedName>
        <fullName evidence="3">Plasmid stabilization protein</fullName>
    </recommendedName>
</protein>
<comment type="caution">
    <text evidence="1">The sequence shown here is derived from an EMBL/GenBank/DDBJ whole genome shotgun (WGS) entry which is preliminary data.</text>
</comment>
<dbReference type="EMBL" id="MFVL01000024">
    <property type="protein sequence ID" value="OGJ01028.1"/>
    <property type="molecule type" value="Genomic_DNA"/>
</dbReference>
<dbReference type="Gene3D" id="3.30.2310.20">
    <property type="entry name" value="RelE-like"/>
    <property type="match status" value="1"/>
</dbReference>